<comment type="caution">
    <text evidence="1">The sequence shown here is derived from an EMBL/GenBank/DDBJ whole genome shotgun (WGS) entry which is preliminary data.</text>
</comment>
<dbReference type="Proteomes" id="UP001056120">
    <property type="component" value="Linkage Group LG04"/>
</dbReference>
<keyword evidence="2" id="KW-1185">Reference proteome</keyword>
<protein>
    <submittedName>
        <fullName evidence="1">Uncharacterized protein</fullName>
    </submittedName>
</protein>
<evidence type="ECO:0000313" key="1">
    <source>
        <dbReference type="EMBL" id="KAI3819272.1"/>
    </source>
</evidence>
<reference evidence="2" key="1">
    <citation type="journal article" date="2022" name="Mol. Ecol. Resour.">
        <title>The genomes of chicory, endive, great burdock and yacon provide insights into Asteraceae palaeo-polyploidization history and plant inulin production.</title>
        <authorList>
            <person name="Fan W."/>
            <person name="Wang S."/>
            <person name="Wang H."/>
            <person name="Wang A."/>
            <person name="Jiang F."/>
            <person name="Liu H."/>
            <person name="Zhao H."/>
            <person name="Xu D."/>
            <person name="Zhang Y."/>
        </authorList>
    </citation>
    <scope>NUCLEOTIDE SEQUENCE [LARGE SCALE GENOMIC DNA]</scope>
    <source>
        <strain evidence="2">cv. Yunnan</strain>
    </source>
</reference>
<organism evidence="1 2">
    <name type="scientific">Smallanthus sonchifolius</name>
    <dbReference type="NCBI Taxonomy" id="185202"/>
    <lineage>
        <taxon>Eukaryota</taxon>
        <taxon>Viridiplantae</taxon>
        <taxon>Streptophyta</taxon>
        <taxon>Embryophyta</taxon>
        <taxon>Tracheophyta</taxon>
        <taxon>Spermatophyta</taxon>
        <taxon>Magnoliopsida</taxon>
        <taxon>eudicotyledons</taxon>
        <taxon>Gunneridae</taxon>
        <taxon>Pentapetalae</taxon>
        <taxon>asterids</taxon>
        <taxon>campanulids</taxon>
        <taxon>Asterales</taxon>
        <taxon>Asteraceae</taxon>
        <taxon>Asteroideae</taxon>
        <taxon>Heliantheae alliance</taxon>
        <taxon>Millerieae</taxon>
        <taxon>Smallanthus</taxon>
    </lineage>
</organism>
<evidence type="ECO:0000313" key="2">
    <source>
        <dbReference type="Proteomes" id="UP001056120"/>
    </source>
</evidence>
<gene>
    <name evidence="1" type="ORF">L1987_13098</name>
</gene>
<reference evidence="1 2" key="2">
    <citation type="journal article" date="2022" name="Mol. Ecol. Resour.">
        <title>The genomes of chicory, endive, great burdock and yacon provide insights into Asteraceae paleo-polyploidization history and plant inulin production.</title>
        <authorList>
            <person name="Fan W."/>
            <person name="Wang S."/>
            <person name="Wang H."/>
            <person name="Wang A."/>
            <person name="Jiang F."/>
            <person name="Liu H."/>
            <person name="Zhao H."/>
            <person name="Xu D."/>
            <person name="Zhang Y."/>
        </authorList>
    </citation>
    <scope>NUCLEOTIDE SEQUENCE [LARGE SCALE GENOMIC DNA]</scope>
    <source>
        <strain evidence="2">cv. Yunnan</strain>
        <tissue evidence="1">Leaves</tissue>
    </source>
</reference>
<proteinExistence type="predicted"/>
<accession>A0ACB9JGL6</accession>
<sequence length="79" mass="9040">MGLFLVYLQKRVEQQRPPSSVASGDGGSQWWRFLAKLELQGFCSSKMCLQVNLESILHSCCLTKYLFSMECFEVRREGG</sequence>
<name>A0ACB9JGL6_9ASTR</name>
<dbReference type="EMBL" id="CM042021">
    <property type="protein sequence ID" value="KAI3819272.1"/>
    <property type="molecule type" value="Genomic_DNA"/>
</dbReference>